<accession>A0A5M8Q0U2</accession>
<keyword evidence="1" id="KW-0472">Membrane</keyword>
<keyword evidence="1" id="KW-0812">Transmembrane</keyword>
<comment type="caution">
    <text evidence="2">The sequence shown here is derived from an EMBL/GenBank/DDBJ whole genome shotgun (WGS) entry which is preliminary data.</text>
</comment>
<evidence type="ECO:0000313" key="2">
    <source>
        <dbReference type="EMBL" id="KAA6415698.1"/>
    </source>
</evidence>
<feature type="transmembrane region" description="Helical" evidence="1">
    <location>
        <begin position="183"/>
        <end position="205"/>
    </location>
</feature>
<sequence length="235" mass="25740">MSTFDTLMSAGTHAMASVRDDSKGDRQVVQTAETHNTQHSVLPIRVVLPRGQKETVLYTVAVCSTDTGETVMKKLRAKNQEHCSQFSAIFEPFLRALVMQSIAVHVATVSPSDVEQQAYPQRVLIEAKEYSAVLTNAYCHPHVRRSATGFANSYLQDVVRTVHLEPMAPLKALYIGYVYDRKIACIWGGIVLLLSVASGFIAGVVTGHPMYGLAFGGGSLAWLSMIQGLIIWWVG</sequence>
<protein>
    <submittedName>
        <fullName evidence="2">Uncharacterized protein</fullName>
    </submittedName>
</protein>
<evidence type="ECO:0000313" key="3">
    <source>
        <dbReference type="Proteomes" id="UP000324767"/>
    </source>
</evidence>
<keyword evidence="1" id="KW-1133">Transmembrane helix</keyword>
<evidence type="ECO:0000256" key="1">
    <source>
        <dbReference type="SAM" id="Phobius"/>
    </source>
</evidence>
<dbReference type="AlphaFoldDB" id="A0A5M8Q0U2"/>
<name>A0A5M8Q0U2_9LECA</name>
<gene>
    <name evidence="2" type="ORF">FRX48_00416</name>
</gene>
<dbReference type="EMBL" id="VXIT01000001">
    <property type="protein sequence ID" value="KAA6415698.1"/>
    <property type="molecule type" value="Genomic_DNA"/>
</dbReference>
<reference evidence="2 3" key="1">
    <citation type="submission" date="2019-09" db="EMBL/GenBank/DDBJ databases">
        <title>The hologenome of the rock-dwelling lichen Lasallia pustulata.</title>
        <authorList>
            <person name="Greshake Tzovaras B."/>
            <person name="Segers F."/>
            <person name="Bicker A."/>
            <person name="Dal Grande F."/>
            <person name="Otte J."/>
            <person name="Hankeln T."/>
            <person name="Schmitt I."/>
            <person name="Ebersberger I."/>
        </authorList>
    </citation>
    <scope>NUCLEOTIDE SEQUENCE [LARGE SCALE GENOMIC DNA]</scope>
    <source>
        <strain evidence="2">A1-1</strain>
    </source>
</reference>
<dbReference type="Proteomes" id="UP000324767">
    <property type="component" value="Unassembled WGS sequence"/>
</dbReference>
<feature type="transmembrane region" description="Helical" evidence="1">
    <location>
        <begin position="211"/>
        <end position="234"/>
    </location>
</feature>
<proteinExistence type="predicted"/>
<organism evidence="2 3">
    <name type="scientific">Lasallia pustulata</name>
    <dbReference type="NCBI Taxonomy" id="136370"/>
    <lineage>
        <taxon>Eukaryota</taxon>
        <taxon>Fungi</taxon>
        <taxon>Dikarya</taxon>
        <taxon>Ascomycota</taxon>
        <taxon>Pezizomycotina</taxon>
        <taxon>Lecanoromycetes</taxon>
        <taxon>OSLEUM clade</taxon>
        <taxon>Umbilicariomycetidae</taxon>
        <taxon>Umbilicariales</taxon>
        <taxon>Umbilicariaceae</taxon>
        <taxon>Lasallia</taxon>
    </lineage>
</organism>